<sequence>MELFVPRWCAGCRQPGSVLCADCQEQLRRIPQRITPRVDPHCPVFSLSPWNGPHREIVLDMKERANRAIRPYAGAVIGSAISYLQARGELPHRLTLVPAPTLPKNARRRGGDHITDICRFSGFPTKVALRHSGVQDSVGLSASQRRTNLSGGIRVYPCLAEISTEVVLVDDVVTTGATLAASTEVLVSGGVRVRAALTLAFA</sequence>
<gene>
    <name evidence="1" type="ORF">GP475_03220</name>
</gene>
<evidence type="ECO:0000313" key="1">
    <source>
        <dbReference type="EMBL" id="QNQ89768.1"/>
    </source>
</evidence>
<dbReference type="Gene3D" id="3.40.50.2020">
    <property type="match status" value="1"/>
</dbReference>
<proteinExistence type="predicted"/>
<dbReference type="RefSeq" id="WP_187975221.1">
    <property type="nucleotide sequence ID" value="NZ_CP046884.1"/>
</dbReference>
<dbReference type="InterPro" id="IPR051910">
    <property type="entry name" value="ComF/GntX_DNA_util-trans"/>
</dbReference>
<name>A0A7H0SMJ3_9CORY</name>
<reference evidence="1 2" key="1">
    <citation type="submission" date="2019-12" db="EMBL/GenBank/DDBJ databases">
        <title>Corynebacterium sp. nov., isolated from feces of the Anser Albifrons in China.</title>
        <authorList>
            <person name="Liu Q."/>
        </authorList>
    </citation>
    <scope>NUCLEOTIDE SEQUENCE [LARGE SCALE GENOMIC DNA]</scope>
    <source>
        <strain evidence="1 2">4H37-19</strain>
    </source>
</reference>
<organism evidence="1 2">
    <name type="scientific">Corynebacterium poyangense</name>
    <dbReference type="NCBI Taxonomy" id="2684405"/>
    <lineage>
        <taxon>Bacteria</taxon>
        <taxon>Bacillati</taxon>
        <taxon>Actinomycetota</taxon>
        <taxon>Actinomycetes</taxon>
        <taxon>Mycobacteriales</taxon>
        <taxon>Corynebacteriaceae</taxon>
        <taxon>Corynebacterium</taxon>
    </lineage>
</organism>
<dbReference type="Proteomes" id="UP000516320">
    <property type="component" value="Chromosome"/>
</dbReference>
<accession>A0A7H0SMJ3</accession>
<dbReference type="KEGG" id="cpoy:GP475_03220"/>
<dbReference type="PANTHER" id="PTHR47505">
    <property type="entry name" value="DNA UTILIZATION PROTEIN YHGH"/>
    <property type="match status" value="1"/>
</dbReference>
<protein>
    <submittedName>
        <fullName evidence="1">ComF family protein</fullName>
    </submittedName>
</protein>
<evidence type="ECO:0000313" key="2">
    <source>
        <dbReference type="Proteomes" id="UP000516320"/>
    </source>
</evidence>
<dbReference type="SUPFAM" id="SSF53271">
    <property type="entry name" value="PRTase-like"/>
    <property type="match status" value="1"/>
</dbReference>
<dbReference type="PANTHER" id="PTHR47505:SF1">
    <property type="entry name" value="DNA UTILIZATION PROTEIN YHGH"/>
    <property type="match status" value="1"/>
</dbReference>
<dbReference type="InterPro" id="IPR029057">
    <property type="entry name" value="PRTase-like"/>
</dbReference>
<keyword evidence="2" id="KW-1185">Reference proteome</keyword>
<dbReference type="AlphaFoldDB" id="A0A7H0SMJ3"/>
<dbReference type="EMBL" id="CP046884">
    <property type="protein sequence ID" value="QNQ89768.1"/>
    <property type="molecule type" value="Genomic_DNA"/>
</dbReference>